<sequence>MDEMTTAELNQFLENIAKLIEATADDPATAAKIVRDSKVKA</sequence>
<evidence type="ECO:0000313" key="2">
    <source>
        <dbReference type="Proteomes" id="UP001652397"/>
    </source>
</evidence>
<dbReference type="RefSeq" id="WP_262564224.1">
    <property type="nucleotide sequence ID" value="NZ_JAOQJE010000006.1"/>
</dbReference>
<keyword evidence="2" id="KW-1185">Reference proteome</keyword>
<dbReference type="EMBL" id="JAOQJE010000006">
    <property type="protein sequence ID" value="MCU6789064.1"/>
    <property type="molecule type" value="Genomic_DNA"/>
</dbReference>
<dbReference type="Proteomes" id="UP001652397">
    <property type="component" value="Unassembled WGS sequence"/>
</dbReference>
<gene>
    <name evidence="1" type="ORF">OCV66_08140</name>
</gene>
<reference evidence="1 2" key="1">
    <citation type="journal article" date="2021" name="ISME Commun">
        <title>Automated analysis of genomic sequences facilitates high-throughput and comprehensive description of bacteria.</title>
        <authorList>
            <person name="Hitch T.C.A."/>
        </authorList>
    </citation>
    <scope>NUCLEOTIDE SEQUENCE [LARGE SCALE GENOMIC DNA]</scope>
    <source>
        <strain evidence="1 2">Sanger_34</strain>
    </source>
</reference>
<name>A0ABT2U380_9FIRM</name>
<proteinExistence type="predicted"/>
<accession>A0ABT2U380</accession>
<comment type="caution">
    <text evidence="1">The sequence shown here is derived from an EMBL/GenBank/DDBJ whole genome shotgun (WGS) entry which is preliminary data.</text>
</comment>
<protein>
    <submittedName>
        <fullName evidence="1">Uncharacterized protein</fullName>
    </submittedName>
</protein>
<evidence type="ECO:0000313" key="1">
    <source>
        <dbReference type="EMBL" id="MCU6789064.1"/>
    </source>
</evidence>
<organism evidence="1 2">
    <name type="scientific">Agathobaculum ammoniilyticum</name>
    <dbReference type="NCBI Taxonomy" id="2981778"/>
    <lineage>
        <taxon>Bacteria</taxon>
        <taxon>Bacillati</taxon>
        <taxon>Bacillota</taxon>
        <taxon>Clostridia</taxon>
        <taxon>Eubacteriales</taxon>
        <taxon>Butyricicoccaceae</taxon>
        <taxon>Agathobaculum</taxon>
    </lineage>
</organism>